<evidence type="ECO:0000313" key="11">
    <source>
        <dbReference type="Proteomes" id="UP000186758"/>
    </source>
</evidence>
<keyword evidence="7" id="KW-0560">Oxidoreductase</keyword>
<keyword evidence="6" id="KW-0274">FAD</keyword>
<dbReference type="Pfam" id="PF02574">
    <property type="entry name" value="S-methyl_trans"/>
    <property type="match status" value="1"/>
</dbReference>
<evidence type="ECO:0000256" key="5">
    <source>
        <dbReference type="ARBA" id="ARBA00022679"/>
    </source>
</evidence>
<dbReference type="Gene3D" id="3.20.20.220">
    <property type="match status" value="1"/>
</dbReference>
<gene>
    <name evidence="10" type="ORF">BO223_10400</name>
</gene>
<dbReference type="InterPro" id="IPR036589">
    <property type="entry name" value="HCY_dom_sf"/>
</dbReference>
<dbReference type="SUPFAM" id="SSF51730">
    <property type="entry name" value="FAD-linked oxidoreductase"/>
    <property type="match status" value="1"/>
</dbReference>
<keyword evidence="8" id="KW-0479">Metal-binding</keyword>
<dbReference type="Proteomes" id="UP000186758">
    <property type="component" value="Unassembled WGS sequence"/>
</dbReference>
<feature type="binding site" evidence="8">
    <location>
        <position position="257"/>
    </location>
    <ligand>
        <name>Zn(2+)</name>
        <dbReference type="ChEBI" id="CHEBI:29105"/>
    </ligand>
</feature>
<dbReference type="GO" id="GO:0006555">
    <property type="term" value="P:methionine metabolic process"/>
    <property type="evidence" value="ECO:0007669"/>
    <property type="project" value="InterPro"/>
</dbReference>
<comment type="cofactor">
    <cofactor evidence="1">
        <name>FAD</name>
        <dbReference type="ChEBI" id="CHEBI:57692"/>
    </cofactor>
</comment>
<dbReference type="Gene3D" id="3.20.20.330">
    <property type="entry name" value="Homocysteine-binding-like domain"/>
    <property type="match status" value="1"/>
</dbReference>
<evidence type="ECO:0000256" key="3">
    <source>
        <dbReference type="ARBA" id="ARBA00022603"/>
    </source>
</evidence>
<evidence type="ECO:0000256" key="1">
    <source>
        <dbReference type="ARBA" id="ARBA00001974"/>
    </source>
</evidence>
<feature type="domain" description="Hcy-binding" evidence="9">
    <location>
        <begin position="3"/>
        <end position="271"/>
    </location>
</feature>
<evidence type="ECO:0000256" key="6">
    <source>
        <dbReference type="ARBA" id="ARBA00022827"/>
    </source>
</evidence>
<keyword evidence="3 8" id="KW-0489">Methyltransferase</keyword>
<keyword evidence="4" id="KW-0285">Flavoprotein</keyword>
<dbReference type="InterPro" id="IPR029041">
    <property type="entry name" value="FAD-linked_oxidoreductase-like"/>
</dbReference>
<dbReference type="InterPro" id="IPR003726">
    <property type="entry name" value="HCY_dom"/>
</dbReference>
<evidence type="ECO:0000259" key="9">
    <source>
        <dbReference type="PROSITE" id="PS50970"/>
    </source>
</evidence>
<dbReference type="UniPathway" id="UPA00193"/>
<proteinExistence type="predicted"/>
<sequence length="585" mass="63753">MMDIYKEQMAQELPRLFDGAMGTLYAQSTGMSSDLVEAANAANPEAIRSIHGRYLEAGAQCLLTNTFALPLVESEMALPLVPAAVNNAREAMAEAGCTVPLYASLGPADPGHPERMLSLVDAFAACGVNRFLFETQAEFAPLRPAIDRIRETVPGAQIVVSFAVEADGLTRAGLEVQPLFEEATPLVDGLGLNCLQGPAGMVKLVESLHWDKPLVVRPNAGSPSVTGHRMTFTAQPDYFAQVLTPLCARGISVGGCCGTTPEHIQALSRYLDQADWQQDDLPEPEKDAGFVKRCPDNAVMALFERESKPIFVEADPPATDDVLPWLAAVKRLKNAGADVITVSDNPVGRPRADSCMLSALAASQEDMLMLPHIACRDKNRNAIRSLVTGLSAFGVHQCLVVTGDPVCEEDRSEVRQVYNFNSRRLAAYIQVLNETVLQTPMCVMGALNVNARNFDIQLRLAKEKIANGVQVLLTQPVLSERGLENLKRAHEELDCRILAGIFPVVCERNALYLQNEVSGIELDERIPGLYAGLNREEAEDLALRLSLDVMRAVDAYCDGWYIMMPFRRTQLVARIMGAATDTDMG</sequence>
<evidence type="ECO:0000256" key="4">
    <source>
        <dbReference type="ARBA" id="ARBA00022630"/>
    </source>
</evidence>
<protein>
    <recommendedName>
        <fullName evidence="9">Hcy-binding domain-containing protein</fullName>
    </recommendedName>
</protein>
<comment type="pathway">
    <text evidence="2">One-carbon metabolism; tetrahydrofolate interconversion.</text>
</comment>
<dbReference type="PROSITE" id="PS50970">
    <property type="entry name" value="HCY"/>
    <property type="match status" value="1"/>
</dbReference>
<dbReference type="GO" id="GO:0035999">
    <property type="term" value="P:tetrahydrofolate interconversion"/>
    <property type="evidence" value="ECO:0007669"/>
    <property type="project" value="UniProtKB-UniPathway"/>
</dbReference>
<feature type="binding site" evidence="8">
    <location>
        <position position="256"/>
    </location>
    <ligand>
        <name>Zn(2+)</name>
        <dbReference type="ChEBI" id="CHEBI:29105"/>
    </ligand>
</feature>
<dbReference type="GO" id="GO:0032259">
    <property type="term" value="P:methylation"/>
    <property type="evidence" value="ECO:0007669"/>
    <property type="project" value="UniProtKB-KW"/>
</dbReference>
<accession>A0A1Q9YHZ8</accession>
<dbReference type="PANTHER" id="PTHR11103:SF18">
    <property type="entry name" value="SLR1189 PROTEIN"/>
    <property type="match status" value="1"/>
</dbReference>
<organism evidence="10 11">
    <name type="scientific">Faecalibaculum rodentium</name>
    <dbReference type="NCBI Taxonomy" id="1702221"/>
    <lineage>
        <taxon>Bacteria</taxon>
        <taxon>Bacillati</taxon>
        <taxon>Bacillota</taxon>
        <taxon>Erysipelotrichia</taxon>
        <taxon>Erysipelotrichales</taxon>
        <taxon>Erysipelotrichaceae</taxon>
        <taxon>Faecalibaculum</taxon>
    </lineage>
</organism>
<keyword evidence="5 8" id="KW-0808">Transferase</keyword>
<name>A0A1Q9YHZ8_9FIRM</name>
<keyword evidence="8" id="KW-0862">Zinc</keyword>
<dbReference type="GO" id="GO:0046872">
    <property type="term" value="F:metal ion binding"/>
    <property type="evidence" value="ECO:0007669"/>
    <property type="project" value="UniProtKB-KW"/>
</dbReference>
<evidence type="ECO:0000256" key="2">
    <source>
        <dbReference type="ARBA" id="ARBA00004777"/>
    </source>
</evidence>
<dbReference type="GO" id="GO:0008168">
    <property type="term" value="F:methyltransferase activity"/>
    <property type="evidence" value="ECO:0007669"/>
    <property type="project" value="UniProtKB-UniRule"/>
</dbReference>
<comment type="caution">
    <text evidence="10">The sequence shown here is derived from an EMBL/GenBank/DDBJ whole genome shotgun (WGS) entry which is preliminary data.</text>
</comment>
<feature type="binding site" evidence="8">
    <location>
        <position position="194"/>
    </location>
    <ligand>
        <name>Zn(2+)</name>
        <dbReference type="ChEBI" id="CHEBI:29105"/>
    </ligand>
</feature>
<comment type="cofactor">
    <cofactor evidence="8">
        <name>Zn(2+)</name>
        <dbReference type="ChEBI" id="CHEBI:29105"/>
    </cofactor>
</comment>
<dbReference type="PANTHER" id="PTHR11103">
    <property type="entry name" value="SLR1189 PROTEIN"/>
    <property type="match status" value="1"/>
</dbReference>
<evidence type="ECO:0000313" key="10">
    <source>
        <dbReference type="EMBL" id="OLU43812.1"/>
    </source>
</evidence>
<evidence type="ECO:0000256" key="7">
    <source>
        <dbReference type="ARBA" id="ARBA00023002"/>
    </source>
</evidence>
<reference evidence="10 11" key="1">
    <citation type="submission" date="2016-11" db="EMBL/GenBank/DDBJ databases">
        <title>Description of two novel members of the family Erysipelotrichaceae: Ileibacterium lipovorans gen. nov., sp. nov. and Dubosiella newyorkensis, gen. nov., sp. nov.</title>
        <authorList>
            <person name="Cox L.M."/>
            <person name="Sohn J."/>
            <person name="Tyrrell K.L."/>
            <person name="Citron D.M."/>
            <person name="Lawson P.A."/>
            <person name="Patel N.B."/>
            <person name="Iizumi T."/>
            <person name="Perez-Perez G.I."/>
            <person name="Goldstein E.J."/>
            <person name="Blaser M.J."/>
        </authorList>
    </citation>
    <scope>NUCLEOTIDE SEQUENCE [LARGE SCALE GENOMIC DNA]</scope>
    <source>
        <strain evidence="10 11">NYU-BL-K8</strain>
    </source>
</reference>
<dbReference type="AlphaFoldDB" id="A0A1Q9YHZ8"/>
<dbReference type="EMBL" id="MPJZ01000091">
    <property type="protein sequence ID" value="OLU43812.1"/>
    <property type="molecule type" value="Genomic_DNA"/>
</dbReference>
<dbReference type="GO" id="GO:0004489">
    <property type="term" value="F:methylenetetrahydrofolate reductase [NAD(P)H] activity"/>
    <property type="evidence" value="ECO:0007669"/>
    <property type="project" value="InterPro"/>
</dbReference>
<evidence type="ECO:0000256" key="8">
    <source>
        <dbReference type="PROSITE-ProRule" id="PRU00333"/>
    </source>
</evidence>
<dbReference type="InterPro" id="IPR003171">
    <property type="entry name" value="Mehydrof_redctse-like"/>
</dbReference>
<dbReference type="SUPFAM" id="SSF82282">
    <property type="entry name" value="Homocysteine S-methyltransferase"/>
    <property type="match status" value="1"/>
</dbReference>
<dbReference type="Pfam" id="PF02219">
    <property type="entry name" value="MTHFR"/>
    <property type="match status" value="1"/>
</dbReference>